<dbReference type="InterPro" id="IPR005829">
    <property type="entry name" value="Sugar_transporter_CS"/>
</dbReference>
<protein>
    <submittedName>
        <fullName evidence="6">Putative niacin/nicotinamide transporter NaiP</fullName>
    </submittedName>
</protein>
<gene>
    <name evidence="6" type="ORF">JV16_01411</name>
</gene>
<proteinExistence type="predicted"/>
<comment type="caution">
    <text evidence="6">The sequence shown here is derived from an EMBL/GenBank/DDBJ whole genome shotgun (WGS) entry which is preliminary data.</text>
</comment>
<keyword evidence="5" id="KW-0472">Membrane</keyword>
<keyword evidence="2" id="KW-0813">Transport</keyword>
<dbReference type="AlphaFoldDB" id="A0A0D0HUB7"/>
<organism evidence="6 7">
    <name type="scientific">Anoxybacillus ayderensis</name>
    <dbReference type="NCBI Taxonomy" id="265546"/>
    <lineage>
        <taxon>Bacteria</taxon>
        <taxon>Bacillati</taxon>
        <taxon>Bacillota</taxon>
        <taxon>Bacilli</taxon>
        <taxon>Bacillales</taxon>
        <taxon>Anoxybacillaceae</taxon>
        <taxon>Anoxybacillus</taxon>
    </lineage>
</organism>
<accession>A0A4S3L2E1</accession>
<sequence>MSKDVSRNKLLWIAGLGWLFDAMDVGMLSFIIAALQKEWNLTAEQMGWIGSINSIGMAVGALVFGLLADRIGRKQVFIITLLLFSIGSGLSALATTLTVFLILRFFIGMGLGGELPVASTLVSESVAAHERGKVVVLLESFWAGGWLLAALISFFVIPAYGWQMALILGAVPALYAIYLRINLPDSKKFMATKTERRSVWQNIADVWAKPYAKQTTMLWILWFSVVFSYYGMFLWLPSVMVMKGFSLIKSFEYVLIMTLAQLPGYFSVAWLIERIGRKAVLIIYLTGTALSAYFFGNADSAAALMTFGALLSFFNLGAWGALYAYTPEQYPTIIRATGAGMAASFGRIGGILGPLLVGYLVAQKVSITMIFAIFCIAIFIGALAVLFLGKETKQQELA</sequence>
<dbReference type="Proteomes" id="UP000032047">
    <property type="component" value="Unassembled WGS sequence"/>
</dbReference>
<evidence type="ECO:0000256" key="5">
    <source>
        <dbReference type="ARBA" id="ARBA00023136"/>
    </source>
</evidence>
<dbReference type="GO" id="GO:0005886">
    <property type="term" value="C:plasma membrane"/>
    <property type="evidence" value="ECO:0007669"/>
    <property type="project" value="UniProtKB-SubCell"/>
</dbReference>
<dbReference type="PANTHER" id="PTHR23508:SF10">
    <property type="entry name" value="CARBOXYLIC ACID TRANSPORTER PROTEIN HOMOLOG"/>
    <property type="match status" value="1"/>
</dbReference>
<evidence type="ECO:0000313" key="6">
    <source>
        <dbReference type="EMBL" id="KIP21408.1"/>
    </source>
</evidence>
<keyword evidence="3" id="KW-0812">Transmembrane</keyword>
<dbReference type="SUPFAM" id="SSF103473">
    <property type="entry name" value="MFS general substrate transporter"/>
    <property type="match status" value="1"/>
</dbReference>
<accession>A0A0D0HUB7</accession>
<evidence type="ECO:0000256" key="4">
    <source>
        <dbReference type="ARBA" id="ARBA00022989"/>
    </source>
</evidence>
<evidence type="ECO:0000256" key="1">
    <source>
        <dbReference type="ARBA" id="ARBA00004651"/>
    </source>
</evidence>
<evidence type="ECO:0000256" key="2">
    <source>
        <dbReference type="ARBA" id="ARBA00022448"/>
    </source>
</evidence>
<name>A0A0D0HUB7_9BACL</name>
<dbReference type="PROSITE" id="PS00217">
    <property type="entry name" value="SUGAR_TRANSPORT_2"/>
    <property type="match status" value="1"/>
</dbReference>
<dbReference type="PANTHER" id="PTHR23508">
    <property type="entry name" value="CARBOXYLIC ACID TRANSPORTER PROTEIN HOMOLOG"/>
    <property type="match status" value="1"/>
</dbReference>
<dbReference type="PATRIC" id="fig|265546.4.peg.1409"/>
<keyword evidence="7" id="KW-1185">Reference proteome</keyword>
<evidence type="ECO:0000313" key="7">
    <source>
        <dbReference type="Proteomes" id="UP000032047"/>
    </source>
</evidence>
<comment type="subcellular location">
    <subcellularLocation>
        <location evidence="1">Cell membrane</location>
        <topology evidence="1">Multi-pass membrane protein</topology>
    </subcellularLocation>
</comment>
<reference evidence="6 7" key="1">
    <citation type="submission" date="2015-01" db="EMBL/GenBank/DDBJ databases">
        <title>Genome sequence of Anoxybacillus ayderensis strain AB04.</title>
        <authorList>
            <person name="Belduz A.O."/>
            <person name="Canakci S."/>
            <person name="Chan K.-G."/>
            <person name="Kahar U.M."/>
            <person name="Yaakob A.S."/>
            <person name="Chan C.S."/>
            <person name="Goh K.M."/>
        </authorList>
    </citation>
    <scope>NUCLEOTIDE SEQUENCE [LARGE SCALE GENOMIC DNA]</scope>
    <source>
        <strain evidence="6 7">AB04</strain>
    </source>
</reference>
<dbReference type="EMBL" id="JXTG01000005">
    <property type="protein sequence ID" value="KIP21408.1"/>
    <property type="molecule type" value="Genomic_DNA"/>
</dbReference>
<dbReference type="Pfam" id="PF07690">
    <property type="entry name" value="MFS_1"/>
    <property type="match status" value="1"/>
</dbReference>
<dbReference type="CDD" id="cd17316">
    <property type="entry name" value="MFS_SV2_like"/>
    <property type="match status" value="1"/>
</dbReference>
<keyword evidence="4" id="KW-1133">Transmembrane helix</keyword>
<evidence type="ECO:0000256" key="3">
    <source>
        <dbReference type="ARBA" id="ARBA00022692"/>
    </source>
</evidence>
<dbReference type="InterPro" id="IPR011701">
    <property type="entry name" value="MFS"/>
</dbReference>
<dbReference type="GO" id="GO:0046943">
    <property type="term" value="F:carboxylic acid transmembrane transporter activity"/>
    <property type="evidence" value="ECO:0007669"/>
    <property type="project" value="TreeGrafter"/>
</dbReference>
<dbReference type="InterPro" id="IPR036259">
    <property type="entry name" value="MFS_trans_sf"/>
</dbReference>
<dbReference type="RefSeq" id="WP_019416458.1">
    <property type="nucleotide sequence ID" value="NZ_JXTG01000005.1"/>
</dbReference>
<dbReference type="InterPro" id="IPR020846">
    <property type="entry name" value="MFS_dom"/>
</dbReference>
<dbReference type="Gene3D" id="1.20.1250.20">
    <property type="entry name" value="MFS general substrate transporter like domains"/>
    <property type="match status" value="2"/>
</dbReference>
<dbReference type="PROSITE" id="PS50850">
    <property type="entry name" value="MFS"/>
    <property type="match status" value="1"/>
</dbReference>